<name>A0A9N8EKD7_9STRA</name>
<protein>
    <submittedName>
        <fullName evidence="1">Uncharacterized protein</fullName>
    </submittedName>
</protein>
<dbReference type="Proteomes" id="UP001153069">
    <property type="component" value="Unassembled WGS sequence"/>
</dbReference>
<accession>A0A9N8EKD7</accession>
<evidence type="ECO:0000313" key="2">
    <source>
        <dbReference type="Proteomes" id="UP001153069"/>
    </source>
</evidence>
<dbReference type="EMBL" id="CAICTM010001069">
    <property type="protein sequence ID" value="CAB9520070.1"/>
    <property type="molecule type" value="Genomic_DNA"/>
</dbReference>
<comment type="caution">
    <text evidence="1">The sequence shown here is derived from an EMBL/GenBank/DDBJ whole genome shotgun (WGS) entry which is preliminary data.</text>
</comment>
<reference evidence="1" key="1">
    <citation type="submission" date="2020-06" db="EMBL/GenBank/DDBJ databases">
        <authorList>
            <consortium name="Plant Systems Biology data submission"/>
        </authorList>
    </citation>
    <scope>NUCLEOTIDE SEQUENCE</scope>
    <source>
        <strain evidence="1">D6</strain>
    </source>
</reference>
<organism evidence="1 2">
    <name type="scientific">Seminavis robusta</name>
    <dbReference type="NCBI Taxonomy" id="568900"/>
    <lineage>
        <taxon>Eukaryota</taxon>
        <taxon>Sar</taxon>
        <taxon>Stramenopiles</taxon>
        <taxon>Ochrophyta</taxon>
        <taxon>Bacillariophyta</taxon>
        <taxon>Bacillariophyceae</taxon>
        <taxon>Bacillariophycidae</taxon>
        <taxon>Naviculales</taxon>
        <taxon>Naviculaceae</taxon>
        <taxon>Seminavis</taxon>
    </lineage>
</organism>
<dbReference type="OrthoDB" id="52623at2759"/>
<keyword evidence="2" id="KW-1185">Reference proteome</keyword>
<sequence length="125" mass="13905">MFGSKQQQQQQQSWTIAHLATEEPEAAAYLDDWDDSTLASTLSLQRDSCCGTTILRNAGEPSTIIISREKEQKQLRFLAGPGKAMEKLLRLIRLIFKRLALERKSSAMSMASSYQPSLGVNGVMV</sequence>
<dbReference type="AlphaFoldDB" id="A0A9N8EKD7"/>
<evidence type="ECO:0000313" key="1">
    <source>
        <dbReference type="EMBL" id="CAB9520070.1"/>
    </source>
</evidence>
<proteinExistence type="predicted"/>
<gene>
    <name evidence="1" type="ORF">SEMRO_1071_G237910.1</name>
</gene>